<organism evidence="1 2">
    <name type="scientific">Burkholderia glumae</name>
    <name type="common">Pseudomonas glumae</name>
    <dbReference type="NCBI Taxonomy" id="337"/>
    <lineage>
        <taxon>Bacteria</taxon>
        <taxon>Pseudomonadati</taxon>
        <taxon>Pseudomonadota</taxon>
        <taxon>Betaproteobacteria</taxon>
        <taxon>Burkholderiales</taxon>
        <taxon>Burkholderiaceae</taxon>
        <taxon>Burkholderia</taxon>
    </lineage>
</organism>
<dbReference type="EMBL" id="CP099587">
    <property type="protein sequence ID" value="USS45394.1"/>
    <property type="molecule type" value="Genomic_DNA"/>
</dbReference>
<accession>A0ABY5BFG9</accession>
<dbReference type="NCBIfam" id="TIGR01725">
    <property type="entry name" value="phge_HK97_gp10"/>
    <property type="match status" value="1"/>
</dbReference>
<dbReference type="Pfam" id="PF04883">
    <property type="entry name" value="HK97-gp10_like"/>
    <property type="match status" value="1"/>
</dbReference>
<evidence type="ECO:0000313" key="2">
    <source>
        <dbReference type="Proteomes" id="UP001056386"/>
    </source>
</evidence>
<sequence>MMAKRGSMVMENPDTLTAGIRALSSAMTEETLRRAALAGARVFLAEEKLRVPVLSGKGRDNLIIAYDKEVSTAGVIASYIVTWSKEAFYLRFIEYGSSHAAAKPFKRPAFEAKKNAAAQAVDDVLNAVIQGVPGGK</sequence>
<protein>
    <submittedName>
        <fullName evidence="1">HK97 gp10 family phage protein</fullName>
    </submittedName>
</protein>
<keyword evidence="2" id="KW-1185">Reference proteome</keyword>
<reference evidence="1" key="1">
    <citation type="submission" date="2022-06" db="EMBL/GenBank/DDBJ databases">
        <title>Draft genome sequence of Burkholderia glumae strain GR20004 isolated from rice panicle showing bacterial panicle blight.</title>
        <authorList>
            <person name="Choi S.Y."/>
            <person name="Lee Y.H."/>
        </authorList>
    </citation>
    <scope>NUCLEOTIDE SEQUENCE</scope>
    <source>
        <strain evidence="1">GR20004</strain>
    </source>
</reference>
<evidence type="ECO:0000313" key="1">
    <source>
        <dbReference type="EMBL" id="USS45394.1"/>
    </source>
</evidence>
<gene>
    <name evidence="1" type="ORF">NFI99_27850</name>
</gene>
<name>A0ABY5BFG9_BURGL</name>
<dbReference type="RefSeq" id="WP_186159296.1">
    <property type="nucleotide sequence ID" value="NZ_CP099587.1"/>
</dbReference>
<dbReference type="InterPro" id="IPR010064">
    <property type="entry name" value="HK97-gp10_tail"/>
</dbReference>
<proteinExistence type="predicted"/>
<dbReference type="Proteomes" id="UP001056386">
    <property type="component" value="Chromosome 1"/>
</dbReference>